<protein>
    <submittedName>
        <fullName evidence="1">Uncharacterized protein</fullName>
    </submittedName>
</protein>
<name>A0ABT2U901_9BACL</name>
<reference evidence="1 2" key="1">
    <citation type="submission" date="2022-09" db="EMBL/GenBank/DDBJ databases">
        <authorList>
            <person name="Han X.L."/>
            <person name="Wang Q."/>
            <person name="Lu T."/>
        </authorList>
    </citation>
    <scope>NUCLEOTIDE SEQUENCE [LARGE SCALE GENOMIC DNA]</scope>
    <source>
        <strain evidence="1 2">WQ 127069</strain>
    </source>
</reference>
<proteinExistence type="predicted"/>
<dbReference type="RefSeq" id="WP_262682151.1">
    <property type="nucleotide sequence ID" value="NZ_JAOQIO010000004.1"/>
</dbReference>
<evidence type="ECO:0000313" key="2">
    <source>
        <dbReference type="Proteomes" id="UP001652445"/>
    </source>
</evidence>
<dbReference type="EMBL" id="JAOQIO010000004">
    <property type="protein sequence ID" value="MCU6790656.1"/>
    <property type="molecule type" value="Genomic_DNA"/>
</dbReference>
<gene>
    <name evidence="1" type="ORF">OB236_00820</name>
</gene>
<sequence>MEMLKKQLAILLIVLLVGMPLLGWPLRAEAAYAFSGGGDGSLGNPYVILTAEDLDNIRGTLLSMHFKLGADIDLSSIPNWIPIGTYPLSPFGGNFDGGHYTISNMTIDSSLPLVGLFGYVQSATALTNQTIKNVRLENVNITSRGSAANVGGLAGIADAWTLVDRVSVSGTITGVGLPLVVYQGNRPILYPTATRMFI</sequence>
<keyword evidence="2" id="KW-1185">Reference proteome</keyword>
<evidence type="ECO:0000313" key="1">
    <source>
        <dbReference type="EMBL" id="MCU6790656.1"/>
    </source>
</evidence>
<organism evidence="1 2">
    <name type="scientific">Paenibacillus baimaensis</name>
    <dbReference type="NCBI Taxonomy" id="2982185"/>
    <lineage>
        <taxon>Bacteria</taxon>
        <taxon>Bacillati</taxon>
        <taxon>Bacillota</taxon>
        <taxon>Bacilli</taxon>
        <taxon>Bacillales</taxon>
        <taxon>Paenibacillaceae</taxon>
        <taxon>Paenibacillus</taxon>
    </lineage>
</organism>
<accession>A0ABT2U901</accession>
<comment type="caution">
    <text evidence="1">The sequence shown here is derived from an EMBL/GenBank/DDBJ whole genome shotgun (WGS) entry which is preliminary data.</text>
</comment>
<dbReference type="Gene3D" id="2.160.20.110">
    <property type="match status" value="1"/>
</dbReference>
<dbReference type="Proteomes" id="UP001652445">
    <property type="component" value="Unassembled WGS sequence"/>
</dbReference>